<name>A0A2R4VVK1_9PROT</name>
<dbReference type="EMBL" id="CP028906">
    <property type="protein sequence ID" value="AWB08459.1"/>
    <property type="molecule type" value="Genomic_DNA"/>
</dbReference>
<dbReference type="KEGG" id="ahu:A6A40_25960"/>
<dbReference type="Proteomes" id="UP000077405">
    <property type="component" value="Plasmid pYZ5"/>
</dbReference>
<sequence length="259" mass="28447">MTSWTAVTEELARWTDLDRRCPLWLRDDDAVAAGPQLDGLLTRSTQAGIPLGLAVIPADAEPSLAEALAGHAHVTPLVHGWSHADHAAPGKKKCEFGSERPPEIRQAEAERGLSTLRSLFGDRVLPLFVPPWNRMAADMPACLSAAGYRAVSAFGPSPNPRDGIAWVNTHLDLIDWRGTRSAVPLDALLDLLCRELRDRREGRRIPAEPIGLLTHHRVHDAAIWGLLDRLLDRLAGHPALDWPAIASLGRPRPENRVNR</sequence>
<dbReference type="Gene3D" id="3.20.20.370">
    <property type="entry name" value="Glycoside hydrolase/deacetylase"/>
    <property type="match status" value="1"/>
</dbReference>
<evidence type="ECO:0000313" key="1">
    <source>
        <dbReference type="EMBL" id="AWB08459.1"/>
    </source>
</evidence>
<dbReference type="InterPro" id="IPR049591">
    <property type="entry name" value="CE4_u4-like"/>
</dbReference>
<evidence type="ECO:0008006" key="3">
    <source>
        <dbReference type="Google" id="ProtNLM"/>
    </source>
</evidence>
<proteinExistence type="predicted"/>
<geneLocation type="plasmid" evidence="1 2">
    <name>pYZ5</name>
</geneLocation>
<keyword evidence="1" id="KW-0614">Plasmid</keyword>
<dbReference type="InterPro" id="IPR011330">
    <property type="entry name" value="Glyco_hydro/deAcase_b/a-brl"/>
</dbReference>
<reference evidence="1 2" key="1">
    <citation type="submission" date="2018-04" db="EMBL/GenBank/DDBJ databases">
        <title>Complete genome sequence of the nitrogen-fixing bacterium Azospirillum humicireducens type strain SgZ-5.</title>
        <authorList>
            <person name="Yu Z."/>
        </authorList>
    </citation>
    <scope>NUCLEOTIDE SEQUENCE [LARGE SCALE GENOMIC DNA]</scope>
    <source>
        <strain evidence="1 2">SgZ-5</strain>
        <plasmid evidence="1 2">pYZ5</plasmid>
    </source>
</reference>
<keyword evidence="2" id="KW-1185">Reference proteome</keyword>
<dbReference type="SUPFAM" id="SSF88713">
    <property type="entry name" value="Glycoside hydrolase/deacetylase"/>
    <property type="match status" value="1"/>
</dbReference>
<dbReference type="GO" id="GO:0005975">
    <property type="term" value="P:carbohydrate metabolic process"/>
    <property type="evidence" value="ECO:0007669"/>
    <property type="project" value="InterPro"/>
</dbReference>
<accession>A0A2R4VVK1</accession>
<dbReference type="AlphaFoldDB" id="A0A2R4VVK1"/>
<gene>
    <name evidence="1" type="ORF">A6A40_25960</name>
</gene>
<protein>
    <recommendedName>
        <fullName evidence="3">Polysaccharide deacetylase</fullName>
    </recommendedName>
</protein>
<dbReference type="RefSeq" id="WP_108548718.1">
    <property type="nucleotide sequence ID" value="NZ_CP028906.1"/>
</dbReference>
<dbReference type="OrthoDB" id="6086702at2"/>
<evidence type="ECO:0000313" key="2">
    <source>
        <dbReference type="Proteomes" id="UP000077405"/>
    </source>
</evidence>
<organism evidence="1 2">
    <name type="scientific">Azospirillum humicireducens</name>
    <dbReference type="NCBI Taxonomy" id="1226968"/>
    <lineage>
        <taxon>Bacteria</taxon>
        <taxon>Pseudomonadati</taxon>
        <taxon>Pseudomonadota</taxon>
        <taxon>Alphaproteobacteria</taxon>
        <taxon>Rhodospirillales</taxon>
        <taxon>Azospirillaceae</taxon>
        <taxon>Azospirillum</taxon>
    </lineage>
</organism>
<dbReference type="CDD" id="cd10928">
    <property type="entry name" value="CE4_u4"/>
    <property type="match status" value="1"/>
</dbReference>